<dbReference type="InterPro" id="IPR045083">
    <property type="entry name" value="ATP_synth_F0_asu_bact/mt"/>
</dbReference>
<evidence type="ECO:0000256" key="10">
    <source>
        <dbReference type="ARBA" id="ARBA00023310"/>
    </source>
</evidence>
<keyword evidence="11" id="KW-1003">Cell membrane</keyword>
<dbReference type="InterPro" id="IPR035908">
    <property type="entry name" value="F0_ATP_A_sf"/>
</dbReference>
<keyword evidence="10 11" id="KW-0066">ATP synthesis</keyword>
<evidence type="ECO:0000256" key="3">
    <source>
        <dbReference type="ARBA" id="ARBA00022448"/>
    </source>
</evidence>
<keyword evidence="6 11" id="KW-0375">Hydrogen ion transport</keyword>
<evidence type="ECO:0000256" key="6">
    <source>
        <dbReference type="ARBA" id="ARBA00022781"/>
    </source>
</evidence>
<evidence type="ECO:0000256" key="8">
    <source>
        <dbReference type="ARBA" id="ARBA00023065"/>
    </source>
</evidence>
<dbReference type="GO" id="GO:0045259">
    <property type="term" value="C:proton-transporting ATP synthase complex"/>
    <property type="evidence" value="ECO:0007669"/>
    <property type="project" value="UniProtKB-KW"/>
</dbReference>
<organism evidence="13 14">
    <name type="scientific">Stieleria marina</name>
    <dbReference type="NCBI Taxonomy" id="1930275"/>
    <lineage>
        <taxon>Bacteria</taxon>
        <taxon>Pseudomonadati</taxon>
        <taxon>Planctomycetota</taxon>
        <taxon>Planctomycetia</taxon>
        <taxon>Pirellulales</taxon>
        <taxon>Pirellulaceae</taxon>
        <taxon>Stieleria</taxon>
    </lineage>
</organism>
<keyword evidence="7 11" id="KW-1133">Transmembrane helix</keyword>
<dbReference type="SUPFAM" id="SSF81336">
    <property type="entry name" value="F1F0 ATP synthase subunit A"/>
    <property type="match status" value="1"/>
</dbReference>
<comment type="function">
    <text evidence="11 12">Key component of the proton channel; it plays a direct role in the translocation of protons across the membrane.</text>
</comment>
<dbReference type="HAMAP" id="MF_01393">
    <property type="entry name" value="ATP_synth_a_bact"/>
    <property type="match status" value="1"/>
</dbReference>
<comment type="similarity">
    <text evidence="2 11 12">Belongs to the ATPase A chain family.</text>
</comment>
<dbReference type="PANTHER" id="PTHR11410:SF0">
    <property type="entry name" value="ATP SYNTHASE SUBUNIT A"/>
    <property type="match status" value="1"/>
</dbReference>
<evidence type="ECO:0000256" key="5">
    <source>
        <dbReference type="ARBA" id="ARBA00022692"/>
    </source>
</evidence>
<keyword evidence="9 11" id="KW-0472">Membrane</keyword>
<comment type="subcellular location">
    <subcellularLocation>
        <location evidence="11 12">Cell membrane</location>
        <topology evidence="11 12">Multi-pass membrane protein</topology>
    </subcellularLocation>
    <subcellularLocation>
        <location evidence="1">Membrane</location>
        <topology evidence="1">Multi-pass membrane protein</topology>
    </subcellularLocation>
</comment>
<dbReference type="EMBL" id="CP036526">
    <property type="protein sequence ID" value="QDT13240.1"/>
    <property type="molecule type" value="Genomic_DNA"/>
</dbReference>
<protein>
    <recommendedName>
        <fullName evidence="11 12">ATP synthase subunit a</fullName>
    </recommendedName>
    <alternativeName>
        <fullName evidence="11">ATP synthase F0 sector subunit a</fullName>
    </alternativeName>
    <alternativeName>
        <fullName evidence="11">F-ATPase subunit 6</fullName>
    </alternativeName>
</protein>
<evidence type="ECO:0000256" key="12">
    <source>
        <dbReference type="RuleBase" id="RU000483"/>
    </source>
</evidence>
<evidence type="ECO:0000256" key="4">
    <source>
        <dbReference type="ARBA" id="ARBA00022547"/>
    </source>
</evidence>
<keyword evidence="8 11" id="KW-0406">Ion transport</keyword>
<accession>A0A517P1J6</accession>
<reference evidence="13 14" key="1">
    <citation type="submission" date="2019-02" db="EMBL/GenBank/DDBJ databases">
        <title>Deep-cultivation of Planctomycetes and their phenomic and genomic characterization uncovers novel biology.</title>
        <authorList>
            <person name="Wiegand S."/>
            <person name="Jogler M."/>
            <person name="Boedeker C."/>
            <person name="Pinto D."/>
            <person name="Vollmers J."/>
            <person name="Rivas-Marin E."/>
            <person name="Kohn T."/>
            <person name="Peeters S.H."/>
            <person name="Heuer A."/>
            <person name="Rast P."/>
            <person name="Oberbeckmann S."/>
            <person name="Bunk B."/>
            <person name="Jeske O."/>
            <person name="Meyerdierks A."/>
            <person name="Storesund J.E."/>
            <person name="Kallscheuer N."/>
            <person name="Luecker S."/>
            <person name="Lage O.M."/>
            <person name="Pohl T."/>
            <person name="Merkel B.J."/>
            <person name="Hornburger P."/>
            <person name="Mueller R.-W."/>
            <person name="Bruemmer F."/>
            <person name="Labrenz M."/>
            <person name="Spormann A.M."/>
            <person name="Op den Camp H."/>
            <person name="Overmann J."/>
            <person name="Amann R."/>
            <person name="Jetten M.S.M."/>
            <person name="Mascher T."/>
            <person name="Medema M.H."/>
            <person name="Devos D.P."/>
            <person name="Kaster A.-K."/>
            <person name="Ovreas L."/>
            <person name="Rohde M."/>
            <person name="Galperin M.Y."/>
            <person name="Jogler C."/>
        </authorList>
    </citation>
    <scope>NUCLEOTIDE SEQUENCE [LARGE SCALE GENOMIC DNA]</scope>
    <source>
        <strain evidence="13 14">K23_9</strain>
    </source>
</reference>
<dbReference type="InterPro" id="IPR000568">
    <property type="entry name" value="ATP_synth_F0_asu"/>
</dbReference>
<feature type="transmembrane region" description="Helical" evidence="11">
    <location>
        <begin position="173"/>
        <end position="192"/>
    </location>
</feature>
<dbReference type="Pfam" id="PF00119">
    <property type="entry name" value="ATP-synt_A"/>
    <property type="match status" value="1"/>
</dbReference>
<sequence length="348" mass="38411">MNLLPMNLLPTNLLLGAADPVSHVVPHNLHEEPIFSVDVPGDGSVPALFIKDGVYDFFITNHLMMSAVAGISVLLVFFYVASRVKTKGEGLSAFKTKGRIAQLFETMCWFIRDEVVRPNLGHLTDKYIYYIWTIFFFILFSNVMGLLPIGSLLYSATGDSHLSHWGGTATGNLSLNVVLAIGSFIAIIYIGIKETGAKAFFSHFNPIGWDDPAMLLIGIPLYVLEWVGLIIKCVVLAMRLFGTMMAGHLVIAAFIGLVFMAAEYSKGLGYGVQLSVIFGGILLTLLELFICFLQAFIFTFLTVLFISMVAHHHGDHDDEHHDYLGDEDQMDLDKLIEPSRMGPMATSP</sequence>
<evidence type="ECO:0000256" key="7">
    <source>
        <dbReference type="ARBA" id="ARBA00022989"/>
    </source>
</evidence>
<feature type="transmembrane region" description="Helical" evidence="11">
    <location>
        <begin position="244"/>
        <end position="262"/>
    </location>
</feature>
<keyword evidence="3 11" id="KW-0813">Transport</keyword>
<feature type="transmembrane region" description="Helical" evidence="11">
    <location>
        <begin position="274"/>
        <end position="306"/>
    </location>
</feature>
<keyword evidence="4 11" id="KW-0138">CF(0)</keyword>
<feature type="transmembrane region" description="Helical" evidence="11">
    <location>
        <begin position="127"/>
        <end position="153"/>
    </location>
</feature>
<dbReference type="PANTHER" id="PTHR11410">
    <property type="entry name" value="ATP SYNTHASE SUBUNIT A"/>
    <property type="match status" value="1"/>
</dbReference>
<dbReference type="NCBIfam" id="TIGR01131">
    <property type="entry name" value="ATP_synt_6_or_A"/>
    <property type="match status" value="1"/>
</dbReference>
<evidence type="ECO:0000256" key="1">
    <source>
        <dbReference type="ARBA" id="ARBA00004141"/>
    </source>
</evidence>
<dbReference type="PRINTS" id="PR00123">
    <property type="entry name" value="ATPASEA"/>
</dbReference>
<dbReference type="GO" id="GO:0005886">
    <property type="term" value="C:plasma membrane"/>
    <property type="evidence" value="ECO:0007669"/>
    <property type="project" value="UniProtKB-SubCell"/>
</dbReference>
<evidence type="ECO:0000313" key="13">
    <source>
        <dbReference type="EMBL" id="QDT13240.1"/>
    </source>
</evidence>
<keyword evidence="14" id="KW-1185">Reference proteome</keyword>
<evidence type="ECO:0000256" key="9">
    <source>
        <dbReference type="ARBA" id="ARBA00023136"/>
    </source>
</evidence>
<dbReference type="Gene3D" id="1.20.120.220">
    <property type="entry name" value="ATP synthase, F0 complex, subunit A"/>
    <property type="match status" value="1"/>
</dbReference>
<name>A0A517P1J6_9BACT</name>
<evidence type="ECO:0000256" key="2">
    <source>
        <dbReference type="ARBA" id="ARBA00006810"/>
    </source>
</evidence>
<dbReference type="GO" id="GO:0046933">
    <property type="term" value="F:proton-transporting ATP synthase activity, rotational mechanism"/>
    <property type="evidence" value="ECO:0007669"/>
    <property type="project" value="UniProtKB-UniRule"/>
</dbReference>
<gene>
    <name evidence="11 13" type="primary">atpB</name>
    <name evidence="13" type="ORF">K239x_52570</name>
</gene>
<dbReference type="CDD" id="cd00310">
    <property type="entry name" value="ATP-synt_Fo_a_6"/>
    <property type="match status" value="1"/>
</dbReference>
<proteinExistence type="inferred from homology"/>
<evidence type="ECO:0000313" key="14">
    <source>
        <dbReference type="Proteomes" id="UP000319817"/>
    </source>
</evidence>
<dbReference type="Proteomes" id="UP000319817">
    <property type="component" value="Chromosome"/>
</dbReference>
<feature type="transmembrane region" description="Helical" evidence="11">
    <location>
        <begin position="63"/>
        <end position="81"/>
    </location>
</feature>
<dbReference type="AlphaFoldDB" id="A0A517P1J6"/>
<evidence type="ECO:0000256" key="11">
    <source>
        <dbReference type="HAMAP-Rule" id="MF_01393"/>
    </source>
</evidence>
<dbReference type="RefSeq" id="WP_419189365.1">
    <property type="nucleotide sequence ID" value="NZ_CP036526.1"/>
</dbReference>
<keyword evidence="5 11" id="KW-0812">Transmembrane</keyword>